<keyword evidence="4" id="KW-1185">Reference proteome</keyword>
<protein>
    <recommendedName>
        <fullName evidence="2">Sporulation membrane protein YtrI C-terminal domain-containing protein</fullName>
    </recommendedName>
</protein>
<organism evidence="3 4">
    <name type="scientific">Lihuaxuella thermophila</name>
    <dbReference type="NCBI Taxonomy" id="1173111"/>
    <lineage>
        <taxon>Bacteria</taxon>
        <taxon>Bacillati</taxon>
        <taxon>Bacillota</taxon>
        <taxon>Bacilli</taxon>
        <taxon>Bacillales</taxon>
        <taxon>Thermoactinomycetaceae</taxon>
        <taxon>Lihuaxuella</taxon>
    </lineage>
</organism>
<dbReference type="Pfam" id="PF26347">
    <property type="entry name" value="YtrI_sporulation"/>
    <property type="match status" value="1"/>
</dbReference>
<keyword evidence="1" id="KW-1133">Transmembrane helix</keyword>
<dbReference type="EMBL" id="FOCQ01000004">
    <property type="protein sequence ID" value="SEM96961.1"/>
    <property type="molecule type" value="Genomic_DNA"/>
</dbReference>
<accession>A0A1H8CNX9</accession>
<dbReference type="InterPro" id="IPR058620">
    <property type="entry name" value="YtrI_C"/>
</dbReference>
<keyword evidence="1" id="KW-0472">Membrane</keyword>
<feature type="transmembrane region" description="Helical" evidence="1">
    <location>
        <begin position="15"/>
        <end position="35"/>
    </location>
</feature>
<dbReference type="Proteomes" id="UP000199695">
    <property type="component" value="Unassembled WGS sequence"/>
</dbReference>
<dbReference type="AlphaFoldDB" id="A0A1H8CNX9"/>
<evidence type="ECO:0000313" key="3">
    <source>
        <dbReference type="EMBL" id="SEM96961.1"/>
    </source>
</evidence>
<keyword evidence="1" id="KW-0812">Transmembrane</keyword>
<evidence type="ECO:0000313" key="4">
    <source>
        <dbReference type="Proteomes" id="UP000199695"/>
    </source>
</evidence>
<dbReference type="OrthoDB" id="2990033at2"/>
<feature type="domain" description="Sporulation membrane protein YtrI C-terminal" evidence="2">
    <location>
        <begin position="99"/>
        <end position="165"/>
    </location>
</feature>
<dbReference type="STRING" id="1173111.SAMN05444955_10444"/>
<name>A0A1H8CNX9_9BACL</name>
<gene>
    <name evidence="3" type="ORF">SAMN05444955_10444</name>
</gene>
<evidence type="ECO:0000256" key="1">
    <source>
        <dbReference type="SAM" id="Phobius"/>
    </source>
</evidence>
<sequence>MARGVIRGIKNNGRAFVMFLLGVCTGAAFFLILHAQKLDGLYRERDAIYYANNQKYKEIMKLKEELAELARKGAYQKNYEETIKKIEVEIDSEEPIGPESDIKSKVEEMMKPFIEKPMDWVIKNPDMVALVLKQPVAIDQEQKFQLSVKYLSFFHSTLRIWVQVEEISDEGVSDSPK</sequence>
<proteinExistence type="predicted"/>
<reference evidence="3 4" key="1">
    <citation type="submission" date="2016-10" db="EMBL/GenBank/DDBJ databases">
        <authorList>
            <person name="de Groot N.N."/>
        </authorList>
    </citation>
    <scope>NUCLEOTIDE SEQUENCE [LARGE SCALE GENOMIC DNA]</scope>
    <source>
        <strain evidence="3 4">DSM 46701</strain>
    </source>
</reference>
<evidence type="ECO:0000259" key="2">
    <source>
        <dbReference type="Pfam" id="PF26347"/>
    </source>
</evidence>
<dbReference type="RefSeq" id="WP_089966128.1">
    <property type="nucleotide sequence ID" value="NZ_FOCQ01000004.1"/>
</dbReference>